<comment type="similarity">
    <text evidence="1">Belongs to the RemA family.</text>
</comment>
<keyword evidence="3" id="KW-1185">Reference proteome</keyword>
<dbReference type="OrthoDB" id="5432174at2"/>
<dbReference type="NCBIfam" id="NF003315">
    <property type="entry name" value="PRK04323.1"/>
    <property type="match status" value="1"/>
</dbReference>
<evidence type="ECO:0000313" key="2">
    <source>
        <dbReference type="EMBL" id="AFY96664.1"/>
    </source>
</evidence>
<accession>K9UQY8</accession>
<dbReference type="HAMAP" id="MF_01503">
    <property type="entry name" value="RemA"/>
    <property type="match status" value="1"/>
</dbReference>
<dbReference type="PANTHER" id="PTHR38449">
    <property type="entry name" value="REGULATORY PROTEIN TM_1690-RELATED"/>
    <property type="match status" value="1"/>
</dbReference>
<dbReference type="Proteomes" id="UP000010366">
    <property type="component" value="Chromosome"/>
</dbReference>
<evidence type="ECO:0000313" key="3">
    <source>
        <dbReference type="Proteomes" id="UP000010366"/>
    </source>
</evidence>
<dbReference type="Pfam" id="PF04025">
    <property type="entry name" value="RemA-like"/>
    <property type="match status" value="1"/>
</dbReference>
<name>K9UQY8_CHAP6</name>
<sequence>MVNVGFGNIVSTQRIVAIVSPDSAPIRRNISEARERGQLIDGTYGRRTRAVLIMDSGHVILSAIQPETIASRIQG</sequence>
<gene>
    <name evidence="2" type="ORF">Cha6605_5811</name>
</gene>
<reference evidence="2 3" key="1">
    <citation type="submission" date="2012-05" db="EMBL/GenBank/DDBJ databases">
        <title>Finished chromosome of genome of Chamaesiphon sp. PCC 6605.</title>
        <authorList>
            <consortium name="US DOE Joint Genome Institute"/>
            <person name="Gugger M."/>
            <person name="Coursin T."/>
            <person name="Rippka R."/>
            <person name="Tandeau De Marsac N."/>
            <person name="Huntemann M."/>
            <person name="Wei C.-L."/>
            <person name="Han J."/>
            <person name="Detter J.C."/>
            <person name="Han C."/>
            <person name="Tapia R."/>
            <person name="Chen A."/>
            <person name="Kyrpides N."/>
            <person name="Mavromatis K."/>
            <person name="Markowitz V."/>
            <person name="Szeto E."/>
            <person name="Ivanova N."/>
            <person name="Pagani I."/>
            <person name="Pati A."/>
            <person name="Goodwin L."/>
            <person name="Nordberg H.P."/>
            <person name="Cantor M.N."/>
            <person name="Hua S.X."/>
            <person name="Woyke T."/>
            <person name="Kerfeld C.A."/>
        </authorList>
    </citation>
    <scope>NUCLEOTIDE SEQUENCE [LARGE SCALE GENOMIC DNA]</scope>
    <source>
        <strain evidence="3">ATCC 27169 / PCC 6605</strain>
    </source>
</reference>
<dbReference type="STRING" id="1173020.Cha6605_5811"/>
<dbReference type="PANTHER" id="PTHR38449:SF1">
    <property type="entry name" value="REGULATORY PROTEIN SSL2874-RELATED"/>
    <property type="match status" value="1"/>
</dbReference>
<dbReference type="KEGG" id="cmp:Cha6605_5811"/>
<dbReference type="InterPro" id="IPR007169">
    <property type="entry name" value="RemA-like"/>
</dbReference>
<proteinExistence type="inferred from homology"/>
<protein>
    <recommendedName>
        <fullName evidence="1">Putative regulatory protein Cha6605_5811</fullName>
    </recommendedName>
</protein>
<evidence type="ECO:0000256" key="1">
    <source>
        <dbReference type="HAMAP-Rule" id="MF_01503"/>
    </source>
</evidence>
<dbReference type="eggNOG" id="COG2052">
    <property type="taxonomic scope" value="Bacteria"/>
</dbReference>
<dbReference type="PATRIC" id="fig|1173020.3.peg.6687"/>
<dbReference type="EMBL" id="CP003600">
    <property type="protein sequence ID" value="AFY96664.1"/>
    <property type="molecule type" value="Genomic_DNA"/>
</dbReference>
<organism evidence="2 3">
    <name type="scientific">Chamaesiphon minutus (strain ATCC 27169 / PCC 6605)</name>
    <dbReference type="NCBI Taxonomy" id="1173020"/>
    <lineage>
        <taxon>Bacteria</taxon>
        <taxon>Bacillati</taxon>
        <taxon>Cyanobacteriota</taxon>
        <taxon>Cyanophyceae</taxon>
        <taxon>Gomontiellales</taxon>
        <taxon>Chamaesiphonaceae</taxon>
        <taxon>Chamaesiphon</taxon>
    </lineage>
</organism>
<dbReference type="HOGENOM" id="CLU_165326_0_0_3"/>
<dbReference type="AlphaFoldDB" id="K9UQY8"/>
<dbReference type="RefSeq" id="WP_015162739.1">
    <property type="nucleotide sequence ID" value="NC_019697.1"/>
</dbReference>